<keyword evidence="2" id="KW-1185">Reference proteome</keyword>
<gene>
    <name evidence="1" type="ORF">FPB0191_01685</name>
</gene>
<dbReference type="RefSeq" id="WP_039105289.1">
    <property type="nucleotide sequence ID" value="NZ_CP009056.1"/>
</dbReference>
<evidence type="ECO:0000313" key="2">
    <source>
        <dbReference type="Proteomes" id="UP000030901"/>
    </source>
</evidence>
<organism evidence="1 2">
    <name type="scientific">Frischella perrara</name>
    <dbReference type="NCBI Taxonomy" id="1267021"/>
    <lineage>
        <taxon>Bacteria</taxon>
        <taxon>Pseudomonadati</taxon>
        <taxon>Pseudomonadota</taxon>
        <taxon>Gammaproteobacteria</taxon>
        <taxon>Orbales</taxon>
        <taxon>Orbaceae</taxon>
        <taxon>Frischella</taxon>
    </lineage>
</organism>
<reference evidence="1 2" key="1">
    <citation type="journal article" date="2014" name="Appl. Environ. Microbiol.">
        <title>Gut symbionts from distinct hosts exhibit genotoxic activity via divergent colibactin biosynthetic pathways.</title>
        <authorList>
            <person name="Engel P."/>
            <person name="Vizcaino M.I."/>
            <person name="Crawford J.M."/>
        </authorList>
    </citation>
    <scope>NUCLEOTIDE SEQUENCE [LARGE SCALE GENOMIC DNA]</scope>
    <source>
        <strain evidence="1 2">PEB0191</strain>
    </source>
</reference>
<dbReference type="AlphaFoldDB" id="A0A0A7S8B3"/>
<dbReference type="STRING" id="1267021.FPB0191_01685"/>
<sequence length="127" mass="14694">MNKYLLLILMVISTLAQSEQKIITLLNDPFAVPKYVPCADLESQLISQLSLWQFRGYIADHDMGNSMKIFLQSSKTKTWLAISTINNPLEFLPWQINKLSPNEIHWKAELPMYCRKQLVTIIKLQGE</sequence>
<protein>
    <submittedName>
        <fullName evidence="1">Uncharacterized protein</fullName>
    </submittedName>
</protein>
<dbReference type="EMBL" id="CP009056">
    <property type="protein sequence ID" value="AJA45501.1"/>
    <property type="molecule type" value="Genomic_DNA"/>
</dbReference>
<dbReference type="KEGG" id="fpp:FPB0191_01685"/>
<name>A0A0A7S8B3_FRIPE</name>
<evidence type="ECO:0000313" key="1">
    <source>
        <dbReference type="EMBL" id="AJA45501.1"/>
    </source>
</evidence>
<proteinExistence type="predicted"/>
<dbReference type="Proteomes" id="UP000030901">
    <property type="component" value="Chromosome"/>
</dbReference>
<accession>A0A0A7S8B3</accession>
<dbReference type="HOGENOM" id="CLU_1967333_0_0_6"/>